<protein>
    <submittedName>
        <fullName evidence="3">Uncharacterized protein</fullName>
    </submittedName>
</protein>
<feature type="transmembrane region" description="Helical" evidence="1">
    <location>
        <begin position="179"/>
        <end position="201"/>
    </location>
</feature>
<sequence length="214" mass="23910" precursor="true">MNIGLRSALFCLVASIINLPAPTAVAEEESNTKAEAELLEESKSVELSVAPLDQIIFPSDRPQWLDNVPQLDDSVHNWVVVSSPSDTFEASEQNLRLMQRAAVLTYIQRLVNAGRNFDFFTITNEWIDEKLVRKSYHGEVTQGDTVLFEHATELEFDEPTRQEIHRAWKQVQISDRLGIMGLTVGGGFCLLVLASAVTGMLSRRVKTKHKVATS</sequence>
<keyword evidence="2" id="KW-0732">Signal</keyword>
<proteinExistence type="predicted"/>
<evidence type="ECO:0000313" key="4">
    <source>
        <dbReference type="Proteomes" id="UP000315010"/>
    </source>
</evidence>
<organism evidence="3 4">
    <name type="scientific">Novipirellula herctigrandis</name>
    <dbReference type="NCBI Taxonomy" id="2527986"/>
    <lineage>
        <taxon>Bacteria</taxon>
        <taxon>Pseudomonadati</taxon>
        <taxon>Planctomycetota</taxon>
        <taxon>Planctomycetia</taxon>
        <taxon>Pirellulales</taxon>
        <taxon>Pirellulaceae</taxon>
        <taxon>Novipirellula</taxon>
    </lineage>
</organism>
<keyword evidence="1" id="KW-0472">Membrane</keyword>
<comment type="caution">
    <text evidence="3">The sequence shown here is derived from an EMBL/GenBank/DDBJ whole genome shotgun (WGS) entry which is preliminary data.</text>
</comment>
<name>A0A5C5YYM6_9BACT</name>
<keyword evidence="1" id="KW-0812">Transmembrane</keyword>
<feature type="chain" id="PRO_5023103571" evidence="2">
    <location>
        <begin position="27"/>
        <end position="214"/>
    </location>
</feature>
<feature type="signal peptide" evidence="2">
    <location>
        <begin position="1"/>
        <end position="26"/>
    </location>
</feature>
<evidence type="ECO:0000256" key="1">
    <source>
        <dbReference type="SAM" id="Phobius"/>
    </source>
</evidence>
<dbReference type="RefSeq" id="WP_146395133.1">
    <property type="nucleotide sequence ID" value="NZ_SJPJ01000001.1"/>
</dbReference>
<evidence type="ECO:0000313" key="3">
    <source>
        <dbReference type="EMBL" id="TWT80030.1"/>
    </source>
</evidence>
<dbReference type="AlphaFoldDB" id="A0A5C5YYM6"/>
<accession>A0A5C5YYM6</accession>
<evidence type="ECO:0000256" key="2">
    <source>
        <dbReference type="SAM" id="SignalP"/>
    </source>
</evidence>
<dbReference type="Proteomes" id="UP000315010">
    <property type="component" value="Unassembled WGS sequence"/>
</dbReference>
<keyword evidence="4" id="KW-1185">Reference proteome</keyword>
<dbReference type="OrthoDB" id="282910at2"/>
<dbReference type="EMBL" id="SJPJ01000001">
    <property type="protein sequence ID" value="TWT80030.1"/>
    <property type="molecule type" value="Genomic_DNA"/>
</dbReference>
<gene>
    <name evidence="3" type="ORF">CA13_14420</name>
</gene>
<reference evidence="3 4" key="1">
    <citation type="submission" date="2019-02" db="EMBL/GenBank/DDBJ databases">
        <title>Deep-cultivation of Planctomycetes and their phenomic and genomic characterization uncovers novel biology.</title>
        <authorList>
            <person name="Wiegand S."/>
            <person name="Jogler M."/>
            <person name="Boedeker C."/>
            <person name="Pinto D."/>
            <person name="Vollmers J."/>
            <person name="Rivas-Marin E."/>
            <person name="Kohn T."/>
            <person name="Peeters S.H."/>
            <person name="Heuer A."/>
            <person name="Rast P."/>
            <person name="Oberbeckmann S."/>
            <person name="Bunk B."/>
            <person name="Jeske O."/>
            <person name="Meyerdierks A."/>
            <person name="Storesund J.E."/>
            <person name="Kallscheuer N."/>
            <person name="Luecker S."/>
            <person name="Lage O.M."/>
            <person name="Pohl T."/>
            <person name="Merkel B.J."/>
            <person name="Hornburger P."/>
            <person name="Mueller R.-W."/>
            <person name="Bruemmer F."/>
            <person name="Labrenz M."/>
            <person name="Spormann A.M."/>
            <person name="Op Den Camp H."/>
            <person name="Overmann J."/>
            <person name="Amann R."/>
            <person name="Jetten M.S.M."/>
            <person name="Mascher T."/>
            <person name="Medema M.H."/>
            <person name="Devos D.P."/>
            <person name="Kaster A.-K."/>
            <person name="Ovreas L."/>
            <person name="Rohde M."/>
            <person name="Galperin M.Y."/>
            <person name="Jogler C."/>
        </authorList>
    </citation>
    <scope>NUCLEOTIDE SEQUENCE [LARGE SCALE GENOMIC DNA]</scope>
    <source>
        <strain evidence="3 4">CA13</strain>
    </source>
</reference>
<keyword evidence="1" id="KW-1133">Transmembrane helix</keyword>